<dbReference type="GO" id="GO:0003746">
    <property type="term" value="F:translation elongation factor activity"/>
    <property type="evidence" value="ECO:0007669"/>
    <property type="project" value="UniProtKB-KW"/>
</dbReference>
<dbReference type="RefSeq" id="WP_026823075.1">
    <property type="nucleotide sequence ID" value="NZ_CP038613.1"/>
</dbReference>
<dbReference type="NCBIfam" id="TIGR00475">
    <property type="entry name" value="selB"/>
    <property type="match status" value="1"/>
</dbReference>
<dbReference type="Proteomes" id="UP000295134">
    <property type="component" value="Chromosome"/>
</dbReference>
<dbReference type="KEGG" id="ans:ArsFIN_01150"/>
<dbReference type="InterPro" id="IPR009001">
    <property type="entry name" value="Transl_elong_EF1A/Init_IF2_C"/>
</dbReference>
<dbReference type="FunFam" id="2.40.30.10:FF:000080">
    <property type="entry name" value="Selenocysteine-specific translation elongation factor"/>
    <property type="match status" value="1"/>
</dbReference>
<keyword evidence="11" id="KW-0378">Hydrolase</keyword>
<dbReference type="EMBL" id="CP038613">
    <property type="protein sequence ID" value="QBY41597.1"/>
    <property type="molecule type" value="Genomic_DNA"/>
</dbReference>
<comment type="function">
    <text evidence="7">Translation factor necessary for the incorporation of selenocysteine into proteins. It probably replaces EF-Tu for the insertion of selenocysteine directed by the UGA codon. SelB binds GTP and GDP.</text>
</comment>
<proteinExistence type="predicted"/>
<dbReference type="SUPFAM" id="SSF50447">
    <property type="entry name" value="Translation proteins"/>
    <property type="match status" value="1"/>
</dbReference>
<dbReference type="InterPro" id="IPR027417">
    <property type="entry name" value="P-loop_NTPase"/>
</dbReference>
<keyword evidence="3" id="KW-0963">Cytoplasm</keyword>
<dbReference type="Gene3D" id="3.40.50.300">
    <property type="entry name" value="P-loop containing nucleotide triphosphate hydrolases"/>
    <property type="match status" value="1"/>
</dbReference>
<evidence type="ECO:0000313" key="10">
    <source>
        <dbReference type="EMBL" id="QBY41597.1"/>
    </source>
</evidence>
<evidence type="ECO:0000259" key="9">
    <source>
        <dbReference type="PROSITE" id="PS51722"/>
    </source>
</evidence>
<dbReference type="SUPFAM" id="SSF50465">
    <property type="entry name" value="EF-Tu/eEF-1alpha/eIF2-gamma C-terminal domain"/>
    <property type="match status" value="1"/>
</dbReference>
<dbReference type="Pfam" id="PF00009">
    <property type="entry name" value="GTP_EFTU"/>
    <property type="match status" value="1"/>
</dbReference>
<dbReference type="GO" id="GO:0005525">
    <property type="term" value="F:GTP binding"/>
    <property type="evidence" value="ECO:0007669"/>
    <property type="project" value="UniProtKB-KW"/>
</dbReference>
<sequence>MIFATAGHVDHGKTALIQAVTGINTLHLPEEKKRGMTIDLGFAYWPQADGSSIGFVDVPGHEKFLANMLAGIGGISHILLIVACDDGIMAQTREHLAILRLIGRPQVITVLTKADRVSHEQIQAVQLAISQLLAEHGWLQAAYFVTSTLTGEGIPLLRSYLQMLHGQNGQHAKLGHRFRLAIDRVFNVKGAGLVVTGTALSGQVSIGDTLWLTGIDKQVKIRRLHAQNQPVSQAQAGERIALNLTGDISKKQIFRGDWLLSEQPAFAVNKVLVEVEANECLKNWQPLHLYHSASHVTGRIALLNQSSDKPLLAELSFDTPLWLVDNDRLILRDISAQRTLAGARVIKLHSPRRGKRQAKFLCWLSQLANMSGDKENLAFQLPSGELSLSDYGWARQLTSSALEALVSQFDVLMVNNIVFSQVNAQQAKQHLIQTLAEYHQNHADQLGVGRARLKRMALPGLNDELVFTLLRQLVDEKKVMQTHGRLHLAEHSLVFDQQQAQLWQQLEPYFVAEQPWWVRELAAKIEQDEVIVRHLLRKAAKMGLITAIVSDRYYHNLQIQQFAAIIRLYNHREGAITVANFRDELAIGRKLAVQILEFFDRSGFTRRKSDAHILRDKGLFE</sequence>
<name>A0A4P7KNV8_9GAMM</name>
<dbReference type="Proteomes" id="UP001177592">
    <property type="component" value="Chromosome"/>
</dbReference>
<dbReference type="Pfam" id="PF25461">
    <property type="entry name" value="Beta-barrel_SelB"/>
    <property type="match status" value="1"/>
</dbReference>
<evidence type="ECO:0000256" key="7">
    <source>
        <dbReference type="ARBA" id="ARBA00025526"/>
    </source>
</evidence>
<evidence type="ECO:0000313" key="12">
    <source>
        <dbReference type="Proteomes" id="UP000295134"/>
    </source>
</evidence>
<dbReference type="InterPro" id="IPR048931">
    <property type="entry name" value="WHD_2nd_SelB_bact"/>
</dbReference>
<protein>
    <recommendedName>
        <fullName evidence="2">Selenocysteine-specific elongation factor</fullName>
    </recommendedName>
    <alternativeName>
        <fullName evidence="8">SelB translation factor</fullName>
    </alternativeName>
</protein>
<dbReference type="GO" id="GO:0005737">
    <property type="term" value="C:cytoplasm"/>
    <property type="evidence" value="ECO:0007669"/>
    <property type="project" value="UniProtKB-SubCell"/>
</dbReference>
<dbReference type="InterPro" id="IPR036390">
    <property type="entry name" value="WH_DNA-bd_sf"/>
</dbReference>
<dbReference type="InterPro" id="IPR009000">
    <property type="entry name" value="Transl_B-barrel_sf"/>
</dbReference>
<dbReference type="GO" id="GO:0003723">
    <property type="term" value="F:RNA binding"/>
    <property type="evidence" value="ECO:0007669"/>
    <property type="project" value="InterPro"/>
</dbReference>
<dbReference type="InterPro" id="IPR050055">
    <property type="entry name" value="EF-Tu_GTPase"/>
</dbReference>
<organism evidence="10 12">
    <name type="scientific">Arsenophonus nasoniae</name>
    <name type="common">son-killer infecting Nasonia vitripennis</name>
    <dbReference type="NCBI Taxonomy" id="638"/>
    <lineage>
        <taxon>Bacteria</taxon>
        <taxon>Pseudomonadati</taxon>
        <taxon>Pseudomonadota</taxon>
        <taxon>Gammaproteobacteria</taxon>
        <taxon>Enterobacterales</taxon>
        <taxon>Morganellaceae</taxon>
        <taxon>Arsenophonus</taxon>
    </lineage>
</organism>
<evidence type="ECO:0000313" key="11">
    <source>
        <dbReference type="EMBL" id="WGM05800.1"/>
    </source>
</evidence>
<evidence type="ECO:0000256" key="1">
    <source>
        <dbReference type="ARBA" id="ARBA00004496"/>
    </source>
</evidence>
<dbReference type="CDD" id="cd04171">
    <property type="entry name" value="SelB"/>
    <property type="match status" value="1"/>
</dbReference>
<dbReference type="AlphaFoldDB" id="A0A4P7KNV8"/>
<dbReference type="GeneID" id="96875434"/>
<dbReference type="InterPro" id="IPR057335">
    <property type="entry name" value="Beta-barrel_SelB"/>
</dbReference>
<dbReference type="InterPro" id="IPR036388">
    <property type="entry name" value="WH-like_DNA-bd_sf"/>
</dbReference>
<dbReference type="SUPFAM" id="SSF52540">
    <property type="entry name" value="P-loop containing nucleoside triphosphate hydrolases"/>
    <property type="match status" value="1"/>
</dbReference>
<dbReference type="Pfam" id="PF21458">
    <property type="entry name" value="WHD_1st_3rd_SelB"/>
    <property type="match status" value="1"/>
</dbReference>
<reference evidence="10 12" key="1">
    <citation type="submission" date="2019-03" db="EMBL/GenBank/DDBJ databases">
        <title>Long-read sequencing reveals hyperdense prophage content in a complex bacterial symbiont genome.</title>
        <authorList>
            <person name="Frost C.L."/>
            <person name="Siozios S."/>
            <person name="Nadal-Jimenez P."/>
            <person name="Brockhurst M.A."/>
            <person name="King K.C."/>
            <person name="Darby A.C."/>
            <person name="Hurst G.D.D."/>
        </authorList>
    </citation>
    <scope>NUCLEOTIDE SEQUENCE [LARGE SCALE GENOMIC DNA]</scope>
    <source>
        <strain evidence="10 12">FIN</strain>
    </source>
</reference>
<evidence type="ECO:0000313" key="13">
    <source>
        <dbReference type="Proteomes" id="UP001177592"/>
    </source>
</evidence>
<dbReference type="PROSITE" id="PS51722">
    <property type="entry name" value="G_TR_2"/>
    <property type="match status" value="1"/>
</dbReference>
<evidence type="ECO:0000256" key="4">
    <source>
        <dbReference type="ARBA" id="ARBA00022741"/>
    </source>
</evidence>
<dbReference type="InterPro" id="IPR000795">
    <property type="entry name" value="T_Tr_GTP-bd_dom"/>
</dbReference>
<dbReference type="InterPro" id="IPR004161">
    <property type="entry name" value="EFTu-like_2"/>
</dbReference>
<reference evidence="11" key="2">
    <citation type="submission" date="2023-04" db="EMBL/GenBank/DDBJ databases">
        <title>Genome dynamics across the evolutionary transition to endosymbiosis.</title>
        <authorList>
            <person name="Siozios S."/>
            <person name="Nadal-Jimenez P."/>
            <person name="Azagi T."/>
            <person name="Sprong H."/>
            <person name="Frost C.L."/>
            <person name="Parratt S.R."/>
            <person name="Taylor G."/>
            <person name="Brettell L."/>
            <person name="Lew K.C."/>
            <person name="Croft L."/>
            <person name="King K.C."/>
            <person name="Brockhurst M.A."/>
            <person name="Hypsa V."/>
            <person name="Novakova E."/>
            <person name="Darby A.C."/>
            <person name="Hurst G.D.D."/>
        </authorList>
    </citation>
    <scope>NUCLEOTIDE SEQUENCE</scope>
    <source>
        <strain evidence="11">ANv_CAN</strain>
    </source>
</reference>
<gene>
    <name evidence="10" type="primary">selB</name>
    <name evidence="10" type="ORF">ArsFIN_01150</name>
    <name evidence="11" type="ORF">QE258_20580</name>
</gene>
<dbReference type="SUPFAM" id="SSF46785">
    <property type="entry name" value="Winged helix' DNA-binding domain"/>
    <property type="match status" value="3"/>
</dbReference>
<dbReference type="Pfam" id="PF09107">
    <property type="entry name" value="WHD_3rd_SelB"/>
    <property type="match status" value="1"/>
</dbReference>
<dbReference type="Gene3D" id="1.10.10.10">
    <property type="entry name" value="Winged helix-like DNA-binding domain superfamily/Winged helix DNA-binding domain"/>
    <property type="match status" value="3"/>
</dbReference>
<feature type="domain" description="Tr-type G" evidence="9">
    <location>
        <begin position="1"/>
        <end position="225"/>
    </location>
</feature>
<dbReference type="PANTHER" id="PTHR43721">
    <property type="entry name" value="ELONGATION FACTOR TU-RELATED"/>
    <property type="match status" value="1"/>
</dbReference>
<dbReference type="InterPro" id="IPR048649">
    <property type="entry name" value="WHD_1st_3rd_SelB"/>
</dbReference>
<dbReference type="GO" id="GO:0001514">
    <property type="term" value="P:selenocysteine incorporation"/>
    <property type="evidence" value="ECO:0007669"/>
    <property type="project" value="InterPro"/>
</dbReference>
<dbReference type="Pfam" id="PF03144">
    <property type="entry name" value="GTP_EFTU_D2"/>
    <property type="match status" value="1"/>
</dbReference>
<dbReference type="InterPro" id="IPR015190">
    <property type="entry name" value="Elong_fac_SelB-wing-hlx_typ-2"/>
</dbReference>
<keyword evidence="4" id="KW-0547">Nucleotide-binding</keyword>
<dbReference type="Gene3D" id="2.40.30.10">
    <property type="entry name" value="Translation factors"/>
    <property type="match status" value="1"/>
</dbReference>
<keyword evidence="6" id="KW-0342">GTP-binding</keyword>
<dbReference type="GO" id="GO:0003924">
    <property type="term" value="F:GTPase activity"/>
    <property type="evidence" value="ECO:0007669"/>
    <property type="project" value="InterPro"/>
</dbReference>
<evidence type="ECO:0000256" key="2">
    <source>
        <dbReference type="ARBA" id="ARBA00015953"/>
    </source>
</evidence>
<evidence type="ECO:0000256" key="3">
    <source>
        <dbReference type="ARBA" id="ARBA00022490"/>
    </source>
</evidence>
<keyword evidence="5" id="KW-0648">Protein biosynthesis</keyword>
<dbReference type="EMBL" id="CP123523">
    <property type="protein sequence ID" value="WGM05800.1"/>
    <property type="molecule type" value="Genomic_DNA"/>
</dbReference>
<accession>A0A4P7KNV8</accession>
<dbReference type="Pfam" id="PF09106">
    <property type="entry name" value="WHD_2nd_SelB"/>
    <property type="match status" value="1"/>
</dbReference>
<dbReference type="PANTHER" id="PTHR43721:SF22">
    <property type="entry name" value="ELONGATION FACTOR TU, MITOCHONDRIAL"/>
    <property type="match status" value="1"/>
</dbReference>
<evidence type="ECO:0000256" key="6">
    <source>
        <dbReference type="ARBA" id="ARBA00023134"/>
    </source>
</evidence>
<evidence type="ECO:0000256" key="5">
    <source>
        <dbReference type="ARBA" id="ARBA00022917"/>
    </source>
</evidence>
<keyword evidence="13" id="KW-1185">Reference proteome</keyword>
<dbReference type="Pfam" id="PF21214">
    <property type="entry name" value="WHD_2nd_SelB_bact"/>
    <property type="match status" value="1"/>
</dbReference>
<comment type="subcellular location">
    <subcellularLocation>
        <location evidence="1">Cytoplasm</location>
    </subcellularLocation>
</comment>
<dbReference type="CDD" id="cd03696">
    <property type="entry name" value="SelB_II"/>
    <property type="match status" value="1"/>
</dbReference>
<dbReference type="InterPro" id="IPR004535">
    <property type="entry name" value="Transl_elong_SelB"/>
</dbReference>
<dbReference type="InterPro" id="IPR015191">
    <property type="entry name" value="SelB_WHD4"/>
</dbReference>
<evidence type="ECO:0000256" key="8">
    <source>
        <dbReference type="ARBA" id="ARBA00031615"/>
    </source>
</evidence>
<keyword evidence="10" id="KW-0251">Elongation factor</keyword>